<dbReference type="Pfam" id="PF01202">
    <property type="entry name" value="SKI"/>
    <property type="match status" value="1"/>
</dbReference>
<dbReference type="InterPro" id="IPR027417">
    <property type="entry name" value="P-loop_NTPase"/>
</dbReference>
<accession>A0A5C3F4S8</accession>
<dbReference type="OrthoDB" id="275177at2759"/>
<keyword evidence="12" id="KW-1185">Reference proteome</keyword>
<evidence type="ECO:0000256" key="9">
    <source>
        <dbReference type="ARBA" id="ARBA00048090"/>
    </source>
</evidence>
<dbReference type="CDD" id="cd02021">
    <property type="entry name" value="GntK"/>
    <property type="match status" value="1"/>
</dbReference>
<dbReference type="PANTHER" id="PTHR43442:SF3">
    <property type="entry name" value="GLUCONOKINASE-RELATED"/>
    <property type="match status" value="1"/>
</dbReference>
<proteinExistence type="inferred from homology"/>
<evidence type="ECO:0000256" key="4">
    <source>
        <dbReference type="ARBA" id="ARBA00022679"/>
    </source>
</evidence>
<evidence type="ECO:0000256" key="8">
    <source>
        <dbReference type="ARBA" id="ARBA00029835"/>
    </source>
</evidence>
<dbReference type="GO" id="GO:0005524">
    <property type="term" value="F:ATP binding"/>
    <property type="evidence" value="ECO:0007669"/>
    <property type="project" value="UniProtKB-KW"/>
</dbReference>
<name>A0A5C3F4S8_9BASI</name>
<evidence type="ECO:0000256" key="2">
    <source>
        <dbReference type="ARBA" id="ARBA00008420"/>
    </source>
</evidence>
<dbReference type="SUPFAM" id="SSF52540">
    <property type="entry name" value="P-loop containing nucleoside triphosphate hydrolases"/>
    <property type="match status" value="1"/>
</dbReference>
<dbReference type="Proteomes" id="UP000323386">
    <property type="component" value="Unassembled WGS sequence"/>
</dbReference>
<dbReference type="EC" id="2.7.1.12" evidence="3"/>
<dbReference type="PANTHER" id="PTHR43442">
    <property type="entry name" value="GLUCONOKINASE-RELATED"/>
    <property type="match status" value="1"/>
</dbReference>
<comment type="pathway">
    <text evidence="1">Carbohydrate acid metabolism; D-gluconate degradation.</text>
</comment>
<evidence type="ECO:0000256" key="1">
    <source>
        <dbReference type="ARBA" id="ARBA00004875"/>
    </source>
</evidence>
<dbReference type="GO" id="GO:0005737">
    <property type="term" value="C:cytoplasm"/>
    <property type="evidence" value="ECO:0007669"/>
    <property type="project" value="TreeGrafter"/>
</dbReference>
<protein>
    <recommendedName>
        <fullName evidence="3">gluconokinase</fullName>
        <ecNumber evidence="3">2.7.1.12</ecNumber>
    </recommendedName>
    <alternativeName>
        <fullName evidence="8">Gluconate kinase</fullName>
    </alternativeName>
</protein>
<evidence type="ECO:0000256" key="7">
    <source>
        <dbReference type="ARBA" id="ARBA00022840"/>
    </source>
</evidence>
<dbReference type="EMBL" id="OOIP01000011">
    <property type="protein sequence ID" value="SPO38697.1"/>
    <property type="molecule type" value="Genomic_DNA"/>
</dbReference>
<evidence type="ECO:0000256" key="3">
    <source>
        <dbReference type="ARBA" id="ARBA00012054"/>
    </source>
</evidence>
<keyword evidence="5" id="KW-0547">Nucleotide-binding</keyword>
<reference evidence="11 12" key="1">
    <citation type="submission" date="2018-03" db="EMBL/GenBank/DDBJ databases">
        <authorList>
            <person name="Guldener U."/>
        </authorList>
    </citation>
    <scope>NUCLEOTIDE SEQUENCE [LARGE SCALE GENOMIC DNA]</scope>
    <source>
        <strain evidence="11 12">DAOM196992</strain>
    </source>
</reference>
<gene>
    <name evidence="11" type="ORF">PSFLO_04176</name>
</gene>
<dbReference type="UniPathway" id="UPA00792"/>
<feature type="region of interest" description="Disordered" evidence="10">
    <location>
        <begin position="145"/>
        <end position="176"/>
    </location>
</feature>
<evidence type="ECO:0000256" key="5">
    <source>
        <dbReference type="ARBA" id="ARBA00022741"/>
    </source>
</evidence>
<comment type="similarity">
    <text evidence="2">Belongs to the gluconokinase GntK/GntV family.</text>
</comment>
<dbReference type="InterPro" id="IPR031322">
    <property type="entry name" value="Shikimate/glucono_kinase"/>
</dbReference>
<evidence type="ECO:0000313" key="12">
    <source>
        <dbReference type="Proteomes" id="UP000323386"/>
    </source>
</evidence>
<organism evidence="11 12">
    <name type="scientific">Pseudozyma flocculosa</name>
    <dbReference type="NCBI Taxonomy" id="84751"/>
    <lineage>
        <taxon>Eukaryota</taxon>
        <taxon>Fungi</taxon>
        <taxon>Dikarya</taxon>
        <taxon>Basidiomycota</taxon>
        <taxon>Ustilaginomycotina</taxon>
        <taxon>Ustilaginomycetes</taxon>
        <taxon>Ustilaginales</taxon>
        <taxon>Ustilaginaceae</taxon>
        <taxon>Pseudozyma</taxon>
    </lineage>
</organism>
<feature type="region of interest" description="Disordered" evidence="10">
    <location>
        <begin position="275"/>
        <end position="295"/>
    </location>
</feature>
<keyword evidence="4" id="KW-0808">Transferase</keyword>
<dbReference type="GO" id="GO:0046316">
    <property type="term" value="F:gluconokinase activity"/>
    <property type="evidence" value="ECO:0007669"/>
    <property type="project" value="UniProtKB-EC"/>
</dbReference>
<dbReference type="AlphaFoldDB" id="A0A5C3F4S8"/>
<dbReference type="GO" id="GO:0005975">
    <property type="term" value="P:carbohydrate metabolic process"/>
    <property type="evidence" value="ECO:0007669"/>
    <property type="project" value="InterPro"/>
</dbReference>
<keyword evidence="7" id="KW-0067">ATP-binding</keyword>
<evidence type="ECO:0000256" key="6">
    <source>
        <dbReference type="ARBA" id="ARBA00022777"/>
    </source>
</evidence>
<comment type="catalytic activity">
    <reaction evidence="9">
        <text>D-gluconate + ATP = 6-phospho-D-gluconate + ADP + H(+)</text>
        <dbReference type="Rhea" id="RHEA:19433"/>
        <dbReference type="ChEBI" id="CHEBI:15378"/>
        <dbReference type="ChEBI" id="CHEBI:18391"/>
        <dbReference type="ChEBI" id="CHEBI:30616"/>
        <dbReference type="ChEBI" id="CHEBI:58759"/>
        <dbReference type="ChEBI" id="CHEBI:456216"/>
        <dbReference type="EC" id="2.7.1.12"/>
    </reaction>
</comment>
<keyword evidence="6 11" id="KW-0418">Kinase</keyword>
<dbReference type="Gene3D" id="3.40.50.300">
    <property type="entry name" value="P-loop containing nucleotide triphosphate hydrolases"/>
    <property type="match status" value="1"/>
</dbReference>
<dbReference type="InterPro" id="IPR006001">
    <property type="entry name" value="Therm_gnt_kin"/>
</dbReference>
<evidence type="ECO:0000256" key="10">
    <source>
        <dbReference type="SAM" id="MobiDB-lite"/>
    </source>
</evidence>
<sequence>MSTAVASPAPLNDPSASAGAKPVLIVVMGTSGSGKSTLGSQLASALAIPFIDGDDLHPASNVEKMSRGIPLTDDDREPWLRKIRRTAIELTRPASQHLARGLTRGQHRDEILKRFLEVDEDDVDHVRKLAEVYETSAVQEAQDAEAGKLGASQGAPTKFLDPRHHPSTRSSSGGGVRRRGCVIACSALKRSYRQLLRGNIADLASYDAADPHRAELGAPPDLDVYHVYMDLSADILWGRMQARKNHFMKFEMLKSQLDTLEVPVEDVEYAAAAAAAPTRAPAGGDKGNGKAGAAKGEPGVIVVPVEADTATEEVTRRAKQRIDNVVGRLA</sequence>
<evidence type="ECO:0000313" key="11">
    <source>
        <dbReference type="EMBL" id="SPO38697.1"/>
    </source>
</evidence>